<keyword evidence="3 4" id="KW-0539">Nucleus</keyword>
<comment type="subcellular location">
    <subcellularLocation>
        <location evidence="4 5">Nucleus</location>
    </subcellularLocation>
</comment>
<keyword evidence="1 4" id="KW-0238">DNA-binding</keyword>
<dbReference type="PROSITE" id="PS50071">
    <property type="entry name" value="HOMEOBOX_2"/>
    <property type="match status" value="2"/>
</dbReference>
<evidence type="ECO:0000256" key="3">
    <source>
        <dbReference type="ARBA" id="ARBA00023242"/>
    </source>
</evidence>
<protein>
    <recommendedName>
        <fullName evidence="6">Homeobox domain-containing protein</fullName>
    </recommendedName>
</protein>
<evidence type="ECO:0000259" key="6">
    <source>
        <dbReference type="PROSITE" id="PS50071"/>
    </source>
</evidence>
<sequence>LTVDSEKKSVLQYSTIVKSKKKVKKFKVDLKSSLIREEWLKSNESNPCASRHQKKVLAFQTNLTTKQITSWLYHNRKKSKSKKEKINRNRLSTKQKIFLVNYFKNVSKRPIEEEITKISQTTGIKEKKIICWFASERFKNKKNE</sequence>
<accession>A0A814KGL2</accession>
<comment type="caution">
    <text evidence="7">The sequence shown here is derived from an EMBL/GenBank/DDBJ whole genome shotgun (WGS) entry which is preliminary data.</text>
</comment>
<dbReference type="InterPro" id="IPR008422">
    <property type="entry name" value="KN_HD"/>
</dbReference>
<evidence type="ECO:0000256" key="5">
    <source>
        <dbReference type="RuleBase" id="RU000682"/>
    </source>
</evidence>
<feature type="non-terminal residue" evidence="7">
    <location>
        <position position="1"/>
    </location>
</feature>
<name>A0A814KGL2_9BILA</name>
<dbReference type="GO" id="GO:0006355">
    <property type="term" value="P:regulation of DNA-templated transcription"/>
    <property type="evidence" value="ECO:0007669"/>
    <property type="project" value="InterPro"/>
</dbReference>
<dbReference type="Proteomes" id="UP000663879">
    <property type="component" value="Unassembled WGS sequence"/>
</dbReference>
<evidence type="ECO:0000313" key="7">
    <source>
        <dbReference type="EMBL" id="CAF1050574.1"/>
    </source>
</evidence>
<proteinExistence type="predicted"/>
<gene>
    <name evidence="7" type="ORF">OXX778_LOCUS18808</name>
</gene>
<feature type="DNA-binding region" description="Homeobox" evidence="4">
    <location>
        <begin position="21"/>
        <end position="83"/>
    </location>
</feature>
<dbReference type="Pfam" id="PF05920">
    <property type="entry name" value="Homeobox_KN"/>
    <property type="match status" value="1"/>
</dbReference>
<keyword evidence="2 4" id="KW-0371">Homeobox</keyword>
<evidence type="ECO:0000256" key="1">
    <source>
        <dbReference type="ARBA" id="ARBA00023125"/>
    </source>
</evidence>
<dbReference type="AlphaFoldDB" id="A0A814KGL2"/>
<organism evidence="7 8">
    <name type="scientific">Brachionus calyciflorus</name>
    <dbReference type="NCBI Taxonomy" id="104777"/>
    <lineage>
        <taxon>Eukaryota</taxon>
        <taxon>Metazoa</taxon>
        <taxon>Spiralia</taxon>
        <taxon>Gnathifera</taxon>
        <taxon>Rotifera</taxon>
        <taxon>Eurotatoria</taxon>
        <taxon>Monogononta</taxon>
        <taxon>Pseudotrocha</taxon>
        <taxon>Ploima</taxon>
        <taxon>Brachionidae</taxon>
        <taxon>Brachionus</taxon>
    </lineage>
</organism>
<dbReference type="Gene3D" id="1.10.10.60">
    <property type="entry name" value="Homeodomain-like"/>
    <property type="match status" value="2"/>
</dbReference>
<dbReference type="InterPro" id="IPR001356">
    <property type="entry name" value="HD"/>
</dbReference>
<dbReference type="EMBL" id="CAJNOC010005375">
    <property type="protein sequence ID" value="CAF1050574.1"/>
    <property type="molecule type" value="Genomic_DNA"/>
</dbReference>
<dbReference type="Pfam" id="PF00046">
    <property type="entry name" value="Homeodomain"/>
    <property type="match status" value="1"/>
</dbReference>
<evidence type="ECO:0000256" key="2">
    <source>
        <dbReference type="ARBA" id="ARBA00023155"/>
    </source>
</evidence>
<feature type="DNA-binding region" description="Homeobox" evidence="4">
    <location>
        <begin position="84"/>
        <end position="144"/>
    </location>
</feature>
<reference evidence="7" key="1">
    <citation type="submission" date="2021-02" db="EMBL/GenBank/DDBJ databases">
        <authorList>
            <person name="Nowell W R."/>
        </authorList>
    </citation>
    <scope>NUCLEOTIDE SEQUENCE</scope>
    <source>
        <strain evidence="7">Ploen Becks lab</strain>
    </source>
</reference>
<dbReference type="GO" id="GO:0003677">
    <property type="term" value="F:DNA binding"/>
    <property type="evidence" value="ECO:0007669"/>
    <property type="project" value="UniProtKB-UniRule"/>
</dbReference>
<evidence type="ECO:0000256" key="4">
    <source>
        <dbReference type="PROSITE-ProRule" id="PRU00108"/>
    </source>
</evidence>
<dbReference type="InterPro" id="IPR009057">
    <property type="entry name" value="Homeodomain-like_sf"/>
</dbReference>
<dbReference type="SUPFAM" id="SSF46689">
    <property type="entry name" value="Homeodomain-like"/>
    <property type="match status" value="2"/>
</dbReference>
<feature type="domain" description="Homeobox" evidence="6">
    <location>
        <begin position="82"/>
        <end position="143"/>
    </location>
</feature>
<keyword evidence="8" id="KW-1185">Reference proteome</keyword>
<evidence type="ECO:0000313" key="8">
    <source>
        <dbReference type="Proteomes" id="UP000663879"/>
    </source>
</evidence>
<feature type="domain" description="Homeobox" evidence="6">
    <location>
        <begin position="19"/>
        <end position="82"/>
    </location>
</feature>
<dbReference type="GO" id="GO:0005634">
    <property type="term" value="C:nucleus"/>
    <property type="evidence" value="ECO:0007669"/>
    <property type="project" value="UniProtKB-SubCell"/>
</dbReference>